<protein>
    <recommendedName>
        <fullName evidence="2">Ferric siderophore reductase C-terminal domain-containing protein</fullName>
    </recommendedName>
</protein>
<dbReference type="EMBL" id="CP162551">
    <property type="protein sequence ID" value="XDI36231.1"/>
    <property type="molecule type" value="Genomic_DNA"/>
</dbReference>
<dbReference type="RefSeq" id="WP_368503700.1">
    <property type="nucleotide sequence ID" value="NZ_CP162551.1"/>
</dbReference>
<evidence type="ECO:0008006" key="2">
    <source>
        <dbReference type="Google" id="ProtNLM"/>
    </source>
</evidence>
<accession>A0AB39BS95</accession>
<gene>
    <name evidence="1" type="ORF">AB3N04_16215</name>
</gene>
<name>A0AB39BS95_9BACI</name>
<dbReference type="AlphaFoldDB" id="A0AB39BS95"/>
<organism evidence="1">
    <name type="scientific">Alkalihalophilus sp. As8PL</name>
    <dbReference type="NCBI Taxonomy" id="3237103"/>
    <lineage>
        <taxon>Bacteria</taxon>
        <taxon>Bacillati</taxon>
        <taxon>Bacillota</taxon>
        <taxon>Bacilli</taxon>
        <taxon>Bacillales</taxon>
        <taxon>Bacillaceae</taxon>
        <taxon>Alkalihalophilus</taxon>
    </lineage>
</organism>
<evidence type="ECO:0000313" key="1">
    <source>
        <dbReference type="EMBL" id="XDI36231.1"/>
    </source>
</evidence>
<sequence>MDKAIKDHLKQTFFLTIDQLNTEAIYYYRQRELEKETTMQLVIEERTTALKGCDERVAGANMMKWIAYLCTAHQYAVSIHDHWLSYEDLAFFKNDEEVGFTLINSEWKPLPGSQREDYITEKWTQLYTQLRPMIEKVALASGLPIQQAWGLLCNPFYKQQEAWMIKASDTRKQQINEDLHVLRNIKSEVFGLKRNPYQVSFRYVDSWWEPVEPVRVKAACCMSYLKERGKKCYACPKLTNEEREIRGKEINKEKAQ</sequence>
<reference evidence="1" key="1">
    <citation type="submission" date="2024-07" db="EMBL/GenBank/DDBJ databases">
        <title>Identification and characteristics of an arsenic-resistant bacterial isolate, which belongs to a novel species.</title>
        <authorList>
            <person name="Juszczyk A."/>
            <person name="Kowalczyk A."/>
            <person name="Was K."/>
            <person name="Kosowicz W."/>
            <person name="Budzyn A."/>
            <person name="Latowski D."/>
        </authorList>
    </citation>
    <scope>NUCLEOTIDE SEQUENCE</scope>
    <source>
        <strain evidence="1">As8PL</strain>
    </source>
</reference>
<proteinExistence type="predicted"/>